<proteinExistence type="predicted"/>
<name>A0AAD7HUY2_9AGAR</name>
<organism evidence="2 3">
    <name type="scientific">Mycena maculata</name>
    <dbReference type="NCBI Taxonomy" id="230809"/>
    <lineage>
        <taxon>Eukaryota</taxon>
        <taxon>Fungi</taxon>
        <taxon>Dikarya</taxon>
        <taxon>Basidiomycota</taxon>
        <taxon>Agaricomycotina</taxon>
        <taxon>Agaricomycetes</taxon>
        <taxon>Agaricomycetidae</taxon>
        <taxon>Agaricales</taxon>
        <taxon>Marasmiineae</taxon>
        <taxon>Mycenaceae</taxon>
        <taxon>Mycena</taxon>
    </lineage>
</organism>
<dbReference type="EMBL" id="JARJLG010000202">
    <property type="protein sequence ID" value="KAJ7728829.1"/>
    <property type="molecule type" value="Genomic_DNA"/>
</dbReference>
<gene>
    <name evidence="2" type="ORF">DFH07DRAFT_850840</name>
</gene>
<sequence>MPRRSKATKQEPVVIDLSTTHGRLTKDALLVLQRYVDHGTRLPTVSSKTSYKDIWKHTKKFQMTRKTMSVLAEKIRNTGVSFTCPDCDLPKEKLQAFLAAHSPAVDELLDACDEMAALCAEFEEQSEADLAKLQEEVKCLKVATKSKERRDLLLELTRAMPIIKRVKDAVKMFSAGLKAIQHEINVLNNGSEISFDWVVKGWEPISSGVQFLA</sequence>
<reference evidence="2" key="1">
    <citation type="submission" date="2023-03" db="EMBL/GenBank/DDBJ databases">
        <title>Massive genome expansion in bonnet fungi (Mycena s.s.) driven by repeated elements and novel gene families across ecological guilds.</title>
        <authorList>
            <consortium name="Lawrence Berkeley National Laboratory"/>
            <person name="Harder C.B."/>
            <person name="Miyauchi S."/>
            <person name="Viragh M."/>
            <person name="Kuo A."/>
            <person name="Thoen E."/>
            <person name="Andreopoulos B."/>
            <person name="Lu D."/>
            <person name="Skrede I."/>
            <person name="Drula E."/>
            <person name="Henrissat B."/>
            <person name="Morin E."/>
            <person name="Kohler A."/>
            <person name="Barry K."/>
            <person name="LaButti K."/>
            <person name="Morin E."/>
            <person name="Salamov A."/>
            <person name="Lipzen A."/>
            <person name="Mereny Z."/>
            <person name="Hegedus B."/>
            <person name="Baldrian P."/>
            <person name="Stursova M."/>
            <person name="Weitz H."/>
            <person name="Taylor A."/>
            <person name="Grigoriev I.V."/>
            <person name="Nagy L.G."/>
            <person name="Martin F."/>
            <person name="Kauserud H."/>
        </authorList>
    </citation>
    <scope>NUCLEOTIDE SEQUENCE</scope>
    <source>
        <strain evidence="2">CBHHK188m</strain>
    </source>
</reference>
<accession>A0AAD7HUY2</accession>
<comment type="caution">
    <text evidence="2">The sequence shown here is derived from an EMBL/GenBank/DDBJ whole genome shotgun (WGS) entry which is preliminary data.</text>
</comment>
<dbReference type="Proteomes" id="UP001215280">
    <property type="component" value="Unassembled WGS sequence"/>
</dbReference>
<evidence type="ECO:0000256" key="1">
    <source>
        <dbReference type="SAM" id="Coils"/>
    </source>
</evidence>
<feature type="coiled-coil region" evidence="1">
    <location>
        <begin position="105"/>
        <end position="150"/>
    </location>
</feature>
<evidence type="ECO:0000313" key="2">
    <source>
        <dbReference type="EMBL" id="KAJ7728829.1"/>
    </source>
</evidence>
<dbReference type="AlphaFoldDB" id="A0AAD7HUY2"/>
<protein>
    <submittedName>
        <fullName evidence="2">Uncharacterized protein</fullName>
    </submittedName>
</protein>
<keyword evidence="3" id="KW-1185">Reference proteome</keyword>
<evidence type="ECO:0000313" key="3">
    <source>
        <dbReference type="Proteomes" id="UP001215280"/>
    </source>
</evidence>
<keyword evidence="1" id="KW-0175">Coiled coil</keyword>